<protein>
    <submittedName>
        <fullName evidence="1">Uncharacterized protein</fullName>
    </submittedName>
</protein>
<dbReference type="RefSeq" id="WP_204784493.1">
    <property type="nucleotide sequence ID" value="NZ_JACJKU010000005.1"/>
</dbReference>
<evidence type="ECO:0000313" key="1">
    <source>
        <dbReference type="EMBL" id="MBM6940048.1"/>
    </source>
</evidence>
<keyword evidence="2" id="KW-1185">Reference proteome</keyword>
<organism evidence="1 2">
    <name type="scientific">Limosilactobacillus coleohominis</name>
    <dbReference type="NCBI Taxonomy" id="181675"/>
    <lineage>
        <taxon>Bacteria</taxon>
        <taxon>Bacillati</taxon>
        <taxon>Bacillota</taxon>
        <taxon>Bacilli</taxon>
        <taxon>Lactobacillales</taxon>
        <taxon>Lactobacillaceae</taxon>
        <taxon>Limosilactobacillus</taxon>
    </lineage>
</organism>
<accession>A0ABS2GY35</accession>
<comment type="caution">
    <text evidence="1">The sequence shown here is derived from an EMBL/GenBank/DDBJ whole genome shotgun (WGS) entry which is preliminary data.</text>
</comment>
<name>A0ABS2GY35_9LACO</name>
<sequence length="160" mass="18796">MKTSLLTKGINQYYQRNRQNKYGNSYYLMAKDKAPLDVLNDHSKFLITTFDGKDNYIVVGDCRYYLNQINSIKCTQNERIRLAIVDLNELVKTKSYPFKSQYRNKFTVEFRTFDELRSLAKGQWEAGGTPWIHQQAVYNKDTGKCRYLYELSCGKLDQLA</sequence>
<evidence type="ECO:0000313" key="2">
    <source>
        <dbReference type="Proteomes" id="UP000785625"/>
    </source>
</evidence>
<proteinExistence type="predicted"/>
<reference evidence="1 2" key="1">
    <citation type="journal article" date="2021" name="Sci. Rep.">
        <title>The distribution of antibiotic resistance genes in chicken gut microbiota commensals.</title>
        <authorList>
            <person name="Juricova H."/>
            <person name="Matiasovicova J."/>
            <person name="Kubasova T."/>
            <person name="Cejkova D."/>
            <person name="Rychlik I."/>
        </authorList>
    </citation>
    <scope>NUCLEOTIDE SEQUENCE [LARGE SCALE GENOMIC DNA]</scope>
    <source>
        <strain evidence="1 2">An574</strain>
    </source>
</reference>
<dbReference type="EMBL" id="JACJKU010000005">
    <property type="protein sequence ID" value="MBM6940048.1"/>
    <property type="molecule type" value="Genomic_DNA"/>
</dbReference>
<dbReference type="Proteomes" id="UP000785625">
    <property type="component" value="Unassembled WGS sequence"/>
</dbReference>
<gene>
    <name evidence="1" type="ORF">H5975_00865</name>
</gene>